<dbReference type="GO" id="GO:0022857">
    <property type="term" value="F:transmembrane transporter activity"/>
    <property type="evidence" value="ECO:0007669"/>
    <property type="project" value="InterPro"/>
</dbReference>
<feature type="transmembrane region" description="Helical" evidence="7">
    <location>
        <begin position="208"/>
        <end position="225"/>
    </location>
</feature>
<evidence type="ECO:0000256" key="5">
    <source>
        <dbReference type="ARBA" id="ARBA00023136"/>
    </source>
</evidence>
<organism evidence="9 10">
    <name type="scientific">Botrytis elliptica</name>
    <dbReference type="NCBI Taxonomy" id="278938"/>
    <lineage>
        <taxon>Eukaryota</taxon>
        <taxon>Fungi</taxon>
        <taxon>Dikarya</taxon>
        <taxon>Ascomycota</taxon>
        <taxon>Pezizomycotina</taxon>
        <taxon>Leotiomycetes</taxon>
        <taxon>Helotiales</taxon>
        <taxon>Sclerotiniaceae</taxon>
        <taxon>Botrytis</taxon>
    </lineage>
</organism>
<feature type="transmembrane region" description="Helical" evidence="7">
    <location>
        <begin position="141"/>
        <end position="161"/>
    </location>
</feature>
<feature type="transmembrane region" description="Helical" evidence="7">
    <location>
        <begin position="297"/>
        <end position="316"/>
    </location>
</feature>
<feature type="transmembrane region" description="Helical" evidence="7">
    <location>
        <begin position="576"/>
        <end position="595"/>
    </location>
</feature>
<keyword evidence="5 7" id="KW-0472">Membrane</keyword>
<dbReference type="GO" id="GO:0005886">
    <property type="term" value="C:plasma membrane"/>
    <property type="evidence" value="ECO:0007669"/>
    <property type="project" value="TreeGrafter"/>
</dbReference>
<dbReference type="AlphaFoldDB" id="A0A4Z1JPE7"/>
<keyword evidence="2" id="KW-0813">Transport</keyword>
<feature type="transmembrane region" description="Helical" evidence="7">
    <location>
        <begin position="266"/>
        <end position="291"/>
    </location>
</feature>
<proteinExistence type="predicted"/>
<dbReference type="Gene3D" id="1.20.1720.10">
    <property type="entry name" value="Multidrug resistance protein D"/>
    <property type="match status" value="1"/>
</dbReference>
<evidence type="ECO:0000256" key="6">
    <source>
        <dbReference type="SAM" id="MobiDB-lite"/>
    </source>
</evidence>
<protein>
    <recommendedName>
        <fullName evidence="8">Major facilitator superfamily (MFS) profile domain-containing protein</fullName>
    </recommendedName>
</protein>
<feature type="region of interest" description="Disordered" evidence="6">
    <location>
        <begin position="619"/>
        <end position="644"/>
    </location>
</feature>
<feature type="transmembrane region" description="Helical" evidence="7">
    <location>
        <begin position="427"/>
        <end position="447"/>
    </location>
</feature>
<dbReference type="STRING" id="278938.A0A4Z1JPE7"/>
<dbReference type="PROSITE" id="PS50850">
    <property type="entry name" value="MFS"/>
    <property type="match status" value="1"/>
</dbReference>
<dbReference type="PRINTS" id="PR01036">
    <property type="entry name" value="TCRTETB"/>
</dbReference>
<keyword evidence="4 7" id="KW-1133">Transmembrane helix</keyword>
<dbReference type="Proteomes" id="UP000297229">
    <property type="component" value="Unassembled WGS sequence"/>
</dbReference>
<feature type="transmembrane region" description="Helical" evidence="7">
    <location>
        <begin position="231"/>
        <end position="254"/>
    </location>
</feature>
<feature type="transmembrane region" description="Helical" evidence="7">
    <location>
        <begin position="552"/>
        <end position="570"/>
    </location>
</feature>
<name>A0A4Z1JPE7_9HELO</name>
<evidence type="ECO:0000256" key="1">
    <source>
        <dbReference type="ARBA" id="ARBA00004141"/>
    </source>
</evidence>
<evidence type="ECO:0000256" key="4">
    <source>
        <dbReference type="ARBA" id="ARBA00022989"/>
    </source>
</evidence>
<keyword evidence="3 7" id="KW-0812">Transmembrane</keyword>
<sequence>MIEDNRLESMENVGKSEEMVASTIPGEENLQSTIISGETNQQSTIIPGGTNQIPKAIIPQTNQQSAIIPETNQQSAIIPETNLQSAIIPGETNHSTSSQSPSLSSSASSIAENHDETHDLELTPVVSGPPYSAFGVWKKRYIVGMCTLAAFISPTSANIYFPALNPLAADLGVSNTLINLTLTSFMIFQGLAPTVFGDLADMAGRRPTYIIAFIIYLGANIGLALQNSYAALFILRCLQSCGSSGAIALGFGVVADVSTSAERGSYMGIVGAGTMMGPAIGPVIGGILAQFLGWRAIFWFLVILAASFLIPFTLTVPETGRNVVGNGSIPPQGWNMTIIDWWKYRKDQKSENQLSRTATAESRKLAQAELASKRQLRWPNPLKTVYIVMEKDVAVVLFYNALLYTAFYDVTASLPQLFKEIYHFNDLQIGLCYIPFGSGCALASIINGKMLDRNYQKIARNIGFHIDRKRGDNLRHFPIERARLEIIWPLLIMGLACYLCYGWVLEKNVNLAAPLILQFFLGLCINGSFNILSTLVVDLYPQSPSTATAANNLVRCLLGAGGTGIITIMIDHMGRGWCFTFIALVCIVTSPMLWIELKWGPIWREERMIRMEKEEEKKVGGRKLGRGMRRELGGRKLGRGMRRK</sequence>
<feature type="transmembrane region" description="Helical" evidence="7">
    <location>
        <begin position="384"/>
        <end position="407"/>
    </location>
</feature>
<accession>A0A4Z1JPE7</accession>
<evidence type="ECO:0000256" key="3">
    <source>
        <dbReference type="ARBA" id="ARBA00022692"/>
    </source>
</evidence>
<dbReference type="CDD" id="cd17323">
    <property type="entry name" value="MFS_Tpo1_MDR_like"/>
    <property type="match status" value="1"/>
</dbReference>
<dbReference type="EMBL" id="PQXM01000218">
    <property type="protein sequence ID" value="TGO75346.1"/>
    <property type="molecule type" value="Genomic_DNA"/>
</dbReference>
<evidence type="ECO:0000259" key="8">
    <source>
        <dbReference type="PROSITE" id="PS50850"/>
    </source>
</evidence>
<dbReference type="SUPFAM" id="SSF103473">
    <property type="entry name" value="MFS general substrate transporter"/>
    <property type="match status" value="1"/>
</dbReference>
<dbReference type="PANTHER" id="PTHR23502:SF51">
    <property type="entry name" value="QUINIDINE RESISTANCE PROTEIN 1-RELATED"/>
    <property type="match status" value="1"/>
</dbReference>
<evidence type="ECO:0000313" key="10">
    <source>
        <dbReference type="Proteomes" id="UP000297229"/>
    </source>
</evidence>
<feature type="region of interest" description="Disordered" evidence="6">
    <location>
        <begin position="90"/>
        <end position="115"/>
    </location>
</feature>
<dbReference type="InterPro" id="IPR011701">
    <property type="entry name" value="MFS"/>
</dbReference>
<dbReference type="Pfam" id="PF07690">
    <property type="entry name" value="MFS_1"/>
    <property type="match status" value="1"/>
</dbReference>
<feature type="transmembrane region" description="Helical" evidence="7">
    <location>
        <begin position="173"/>
        <end position="196"/>
    </location>
</feature>
<feature type="compositionally biased region" description="Low complexity" evidence="6">
    <location>
        <begin position="95"/>
        <end position="109"/>
    </location>
</feature>
<dbReference type="InterPro" id="IPR036259">
    <property type="entry name" value="MFS_trans_sf"/>
</dbReference>
<comment type="subcellular location">
    <subcellularLocation>
        <location evidence="1">Membrane</location>
        <topology evidence="1">Multi-pass membrane protein</topology>
    </subcellularLocation>
</comment>
<dbReference type="PANTHER" id="PTHR23502">
    <property type="entry name" value="MAJOR FACILITATOR SUPERFAMILY"/>
    <property type="match status" value="1"/>
</dbReference>
<evidence type="ECO:0000313" key="9">
    <source>
        <dbReference type="EMBL" id="TGO75346.1"/>
    </source>
</evidence>
<feature type="transmembrane region" description="Helical" evidence="7">
    <location>
        <begin position="486"/>
        <end position="504"/>
    </location>
</feature>
<evidence type="ECO:0000256" key="7">
    <source>
        <dbReference type="SAM" id="Phobius"/>
    </source>
</evidence>
<gene>
    <name evidence="9" type="ORF">BELL_0219g00110</name>
</gene>
<dbReference type="FunFam" id="1.20.1720.10:FF:000009">
    <property type="entry name" value="MFS multidrug transporter"/>
    <property type="match status" value="1"/>
</dbReference>
<feature type="domain" description="Major facilitator superfamily (MFS) profile" evidence="8">
    <location>
        <begin position="142"/>
        <end position="598"/>
    </location>
</feature>
<comment type="caution">
    <text evidence="9">The sequence shown here is derived from an EMBL/GenBank/DDBJ whole genome shotgun (WGS) entry which is preliminary data.</text>
</comment>
<dbReference type="InterPro" id="IPR020846">
    <property type="entry name" value="MFS_dom"/>
</dbReference>
<evidence type="ECO:0000256" key="2">
    <source>
        <dbReference type="ARBA" id="ARBA00022448"/>
    </source>
</evidence>
<keyword evidence="10" id="KW-1185">Reference proteome</keyword>
<feature type="transmembrane region" description="Helical" evidence="7">
    <location>
        <begin position="516"/>
        <end position="540"/>
    </location>
</feature>
<dbReference type="Gene3D" id="1.20.1250.20">
    <property type="entry name" value="MFS general substrate transporter like domains"/>
    <property type="match status" value="1"/>
</dbReference>
<reference evidence="9 10" key="1">
    <citation type="submission" date="2017-12" db="EMBL/GenBank/DDBJ databases">
        <title>Comparative genomics of Botrytis spp.</title>
        <authorList>
            <person name="Valero-Jimenez C.A."/>
            <person name="Tapia P."/>
            <person name="Veloso J."/>
            <person name="Silva-Moreno E."/>
            <person name="Staats M."/>
            <person name="Valdes J.H."/>
            <person name="Van Kan J.A.L."/>
        </authorList>
    </citation>
    <scope>NUCLEOTIDE SEQUENCE [LARGE SCALE GENOMIC DNA]</scope>
    <source>
        <strain evidence="9 10">Be9601</strain>
    </source>
</reference>